<dbReference type="GO" id="GO:0016301">
    <property type="term" value="F:kinase activity"/>
    <property type="evidence" value="ECO:0007669"/>
    <property type="project" value="UniProtKB-KW"/>
</dbReference>
<reference evidence="7" key="1">
    <citation type="submission" date="2022-07" db="EMBL/GenBank/DDBJ databases">
        <title>Whole Genome Sequencing of Streptococcus suis.</title>
        <authorList>
            <person name="Dai X."/>
            <person name="Huang J."/>
            <person name="Wang L."/>
        </authorList>
    </citation>
    <scope>NUCLEOTIDE SEQUENCE</scope>
    <source>
        <strain evidence="7">XNB2</strain>
    </source>
</reference>
<dbReference type="Pfam" id="PF00288">
    <property type="entry name" value="GHMP_kinases_N"/>
    <property type="match status" value="1"/>
</dbReference>
<keyword evidence="2" id="KW-0547">Nucleotide-binding</keyword>
<gene>
    <name evidence="7" type="ORF">NOL13_02220</name>
</gene>
<keyword evidence="4" id="KW-0067">ATP-binding</keyword>
<dbReference type="GO" id="GO:0005524">
    <property type="term" value="F:ATP binding"/>
    <property type="evidence" value="ECO:0007669"/>
    <property type="project" value="UniProtKB-KW"/>
</dbReference>
<evidence type="ECO:0000259" key="5">
    <source>
        <dbReference type="Pfam" id="PF00288"/>
    </source>
</evidence>
<evidence type="ECO:0000256" key="3">
    <source>
        <dbReference type="ARBA" id="ARBA00022777"/>
    </source>
</evidence>
<dbReference type="Pfam" id="PF08544">
    <property type="entry name" value="GHMP_kinases_C"/>
    <property type="match status" value="1"/>
</dbReference>
<dbReference type="RefSeq" id="WP_261311641.1">
    <property type="nucleotide sequence ID" value="NZ_CP082204.1"/>
</dbReference>
<dbReference type="AlphaFoldDB" id="A0A9X4MSL6"/>
<protein>
    <submittedName>
        <fullName evidence="7">Kinase</fullName>
    </submittedName>
</protein>
<organism evidence="7 8">
    <name type="scientific">Streptococcus suis</name>
    <dbReference type="NCBI Taxonomy" id="1307"/>
    <lineage>
        <taxon>Bacteria</taxon>
        <taxon>Bacillati</taxon>
        <taxon>Bacillota</taxon>
        <taxon>Bacilli</taxon>
        <taxon>Lactobacillales</taxon>
        <taxon>Streptococcaceae</taxon>
        <taxon>Streptococcus</taxon>
    </lineage>
</organism>
<feature type="domain" description="GHMP kinase C-terminal" evidence="6">
    <location>
        <begin position="188"/>
        <end position="250"/>
    </location>
</feature>
<dbReference type="PANTHER" id="PTHR43527">
    <property type="entry name" value="4-DIPHOSPHOCYTIDYL-2-C-METHYL-D-ERYTHRITOL KINASE, CHLOROPLASTIC"/>
    <property type="match status" value="1"/>
</dbReference>
<evidence type="ECO:0000256" key="1">
    <source>
        <dbReference type="ARBA" id="ARBA00022679"/>
    </source>
</evidence>
<dbReference type="InterPro" id="IPR014721">
    <property type="entry name" value="Ribsml_uS5_D2-typ_fold_subgr"/>
</dbReference>
<feature type="domain" description="GHMP kinase N-terminal" evidence="5">
    <location>
        <begin position="59"/>
        <end position="121"/>
    </location>
</feature>
<evidence type="ECO:0000256" key="4">
    <source>
        <dbReference type="ARBA" id="ARBA00022840"/>
    </source>
</evidence>
<name>A0A9X4MSL6_STRSU</name>
<dbReference type="Proteomes" id="UP001152875">
    <property type="component" value="Unassembled WGS sequence"/>
</dbReference>
<dbReference type="InterPro" id="IPR020568">
    <property type="entry name" value="Ribosomal_Su5_D2-typ_SF"/>
</dbReference>
<keyword evidence="1" id="KW-0808">Transferase</keyword>
<keyword evidence="3 7" id="KW-0418">Kinase</keyword>
<comment type="caution">
    <text evidence="7">The sequence shown here is derived from an EMBL/GenBank/DDBJ whole genome shotgun (WGS) entry which is preliminary data.</text>
</comment>
<evidence type="ECO:0000313" key="7">
    <source>
        <dbReference type="EMBL" id="MDG4526236.1"/>
    </source>
</evidence>
<dbReference type="InterPro" id="IPR013750">
    <property type="entry name" value="GHMP_kinase_C_dom"/>
</dbReference>
<sequence>MVMSRSHWYSCPGSCGELFQGVKDGQEFLLTYGINRKSYARLVREEEETNCSPGEKVSKVLKQLAPLKDGWKLEKKSTLPIGKGMSSSTADMLAGLQALAVFQNRYLTAEELTTFCCQIESTDSIAFADWTVINPLTGQILFQTDWKPEIYVYILEPRKTEWTVDLARMTESPSYPIQASQVLLDHFKEACRSKNEVLLGQIATTSALLNNTRLPKPYLADIITLVNQLGLLGVNVAHSGTVVGILMTKSQLPLISVIEANFSKGEIGKYYDQRYLSKICFEGVRRVKGG</sequence>
<evidence type="ECO:0000259" key="6">
    <source>
        <dbReference type="Pfam" id="PF08544"/>
    </source>
</evidence>
<accession>A0A9X4MSL6</accession>
<dbReference type="PANTHER" id="PTHR43527:SF1">
    <property type="entry name" value="L-THREONINE KINASE"/>
    <property type="match status" value="1"/>
</dbReference>
<evidence type="ECO:0000256" key="2">
    <source>
        <dbReference type="ARBA" id="ARBA00022741"/>
    </source>
</evidence>
<evidence type="ECO:0000313" key="8">
    <source>
        <dbReference type="Proteomes" id="UP001152875"/>
    </source>
</evidence>
<dbReference type="InterPro" id="IPR006204">
    <property type="entry name" value="GHMP_kinase_N_dom"/>
</dbReference>
<dbReference type="EMBL" id="JANFMP010000003">
    <property type="protein sequence ID" value="MDG4526236.1"/>
    <property type="molecule type" value="Genomic_DNA"/>
</dbReference>
<dbReference type="Gene3D" id="3.30.230.10">
    <property type="match status" value="1"/>
</dbReference>
<proteinExistence type="predicted"/>
<dbReference type="SUPFAM" id="SSF54211">
    <property type="entry name" value="Ribosomal protein S5 domain 2-like"/>
    <property type="match status" value="1"/>
</dbReference>